<keyword evidence="2 5" id="KW-0479">Metal-binding</keyword>
<protein>
    <submittedName>
        <fullName evidence="7">S-norcoclaurine synthase 1</fullName>
    </submittedName>
</protein>
<dbReference type="InterPro" id="IPR027443">
    <property type="entry name" value="IPNS-like_sf"/>
</dbReference>
<accession>A0AAD8MIU7</accession>
<evidence type="ECO:0000256" key="1">
    <source>
        <dbReference type="ARBA" id="ARBA00008056"/>
    </source>
</evidence>
<keyword evidence="3 5" id="KW-0560">Oxidoreductase</keyword>
<sequence length="365" mass="41287">MVSSEGVASTAYGGSIPVENVQSLASENLIEIPPRYLREEYESDELLDDEALEIPVIDMNKFLIGQSEYKYELEKLHLACKDWGFFQMINHGALEEIEKMKAVTEEFFMLPLEEKMVCAQLPHSIEGYGQAFVHSDDQKLDWADMLFLLPRPSSTRNIEIWPKAPSSFRPTLEEYSAKLHKISINLLKLIAENLKVETESLIGKFDPDGTQGVRMNYYPPCVQANKVLGLTPHSDATGLTLLIQVNDVEGLQIKKTQKWVPIKPISGAIVVNIGDIMEVFSNGEYSSIEHRAVVNNKKERLSIAAFHSPKTDTYIGPLPELVQENYPKYKTIRHEDFIRLVVTSHLVGKSILDHLKCDQLQNTQS</sequence>
<evidence type="ECO:0000259" key="6">
    <source>
        <dbReference type="PROSITE" id="PS51471"/>
    </source>
</evidence>
<dbReference type="Pfam" id="PF14226">
    <property type="entry name" value="DIOX_N"/>
    <property type="match status" value="1"/>
</dbReference>
<dbReference type="GO" id="GO:0046872">
    <property type="term" value="F:metal ion binding"/>
    <property type="evidence" value="ECO:0007669"/>
    <property type="project" value="UniProtKB-KW"/>
</dbReference>
<dbReference type="Pfam" id="PF03171">
    <property type="entry name" value="2OG-FeII_Oxy"/>
    <property type="match status" value="1"/>
</dbReference>
<dbReference type="SUPFAM" id="SSF51197">
    <property type="entry name" value="Clavaminate synthase-like"/>
    <property type="match status" value="1"/>
</dbReference>
<dbReference type="AlphaFoldDB" id="A0AAD8MIU7"/>
<reference evidence="7" key="2">
    <citation type="submission" date="2023-05" db="EMBL/GenBank/DDBJ databases">
        <authorList>
            <person name="Schelkunov M.I."/>
        </authorList>
    </citation>
    <scope>NUCLEOTIDE SEQUENCE</scope>
    <source>
        <strain evidence="7">Hsosn_3</strain>
        <tissue evidence="7">Leaf</tissue>
    </source>
</reference>
<dbReference type="InterPro" id="IPR026992">
    <property type="entry name" value="DIOX_N"/>
</dbReference>
<dbReference type="GO" id="GO:0016705">
    <property type="term" value="F:oxidoreductase activity, acting on paired donors, with incorporation or reduction of molecular oxygen"/>
    <property type="evidence" value="ECO:0007669"/>
    <property type="project" value="UniProtKB-ARBA"/>
</dbReference>
<evidence type="ECO:0000313" key="8">
    <source>
        <dbReference type="Proteomes" id="UP001237642"/>
    </source>
</evidence>
<comment type="similarity">
    <text evidence="1 5">Belongs to the iron/ascorbate-dependent oxidoreductase family.</text>
</comment>
<reference evidence="7" key="1">
    <citation type="submission" date="2023-02" db="EMBL/GenBank/DDBJ databases">
        <title>Genome of toxic invasive species Heracleum sosnowskyi carries increased number of genes despite the absence of recent whole-genome duplications.</title>
        <authorList>
            <person name="Schelkunov M."/>
            <person name="Shtratnikova V."/>
            <person name="Makarenko M."/>
            <person name="Klepikova A."/>
            <person name="Omelchenko D."/>
            <person name="Novikova G."/>
            <person name="Obukhova E."/>
            <person name="Bogdanov V."/>
            <person name="Penin A."/>
            <person name="Logacheva M."/>
        </authorList>
    </citation>
    <scope>NUCLEOTIDE SEQUENCE</scope>
    <source>
        <strain evidence="7">Hsosn_3</strain>
        <tissue evidence="7">Leaf</tissue>
    </source>
</reference>
<proteinExistence type="inferred from homology"/>
<dbReference type="InterPro" id="IPR005123">
    <property type="entry name" value="Oxoglu/Fe-dep_dioxygenase_dom"/>
</dbReference>
<feature type="domain" description="Fe2OG dioxygenase" evidence="6">
    <location>
        <begin position="206"/>
        <end position="309"/>
    </location>
</feature>
<dbReference type="FunFam" id="2.60.120.330:FF:000001">
    <property type="entry name" value="Protein SRG1"/>
    <property type="match status" value="1"/>
</dbReference>
<keyword evidence="8" id="KW-1185">Reference proteome</keyword>
<name>A0AAD8MIU7_9APIA</name>
<comment type="caution">
    <text evidence="7">The sequence shown here is derived from an EMBL/GenBank/DDBJ whole genome shotgun (WGS) entry which is preliminary data.</text>
</comment>
<evidence type="ECO:0000256" key="4">
    <source>
        <dbReference type="ARBA" id="ARBA00023004"/>
    </source>
</evidence>
<keyword evidence="4 5" id="KW-0408">Iron</keyword>
<dbReference type="PANTHER" id="PTHR47991">
    <property type="entry name" value="OXOGLUTARATE/IRON-DEPENDENT DIOXYGENASE"/>
    <property type="match status" value="1"/>
</dbReference>
<dbReference type="InterPro" id="IPR050295">
    <property type="entry name" value="Plant_2OG-oxidoreductases"/>
</dbReference>
<organism evidence="7 8">
    <name type="scientific">Heracleum sosnowskyi</name>
    <dbReference type="NCBI Taxonomy" id="360622"/>
    <lineage>
        <taxon>Eukaryota</taxon>
        <taxon>Viridiplantae</taxon>
        <taxon>Streptophyta</taxon>
        <taxon>Embryophyta</taxon>
        <taxon>Tracheophyta</taxon>
        <taxon>Spermatophyta</taxon>
        <taxon>Magnoliopsida</taxon>
        <taxon>eudicotyledons</taxon>
        <taxon>Gunneridae</taxon>
        <taxon>Pentapetalae</taxon>
        <taxon>asterids</taxon>
        <taxon>campanulids</taxon>
        <taxon>Apiales</taxon>
        <taxon>Apiaceae</taxon>
        <taxon>Apioideae</taxon>
        <taxon>apioid superclade</taxon>
        <taxon>Tordylieae</taxon>
        <taxon>Tordyliinae</taxon>
        <taxon>Heracleum</taxon>
    </lineage>
</organism>
<dbReference type="PROSITE" id="PS51471">
    <property type="entry name" value="FE2OG_OXY"/>
    <property type="match status" value="1"/>
</dbReference>
<evidence type="ECO:0000256" key="2">
    <source>
        <dbReference type="ARBA" id="ARBA00022723"/>
    </source>
</evidence>
<dbReference type="InterPro" id="IPR044861">
    <property type="entry name" value="IPNS-like_FE2OG_OXY"/>
</dbReference>
<dbReference type="EMBL" id="JAUIZM010000007">
    <property type="protein sequence ID" value="KAK1374926.1"/>
    <property type="molecule type" value="Genomic_DNA"/>
</dbReference>
<dbReference type="Proteomes" id="UP001237642">
    <property type="component" value="Unassembled WGS sequence"/>
</dbReference>
<evidence type="ECO:0000313" key="7">
    <source>
        <dbReference type="EMBL" id="KAK1374926.1"/>
    </source>
</evidence>
<evidence type="ECO:0000256" key="3">
    <source>
        <dbReference type="ARBA" id="ARBA00023002"/>
    </source>
</evidence>
<dbReference type="Gene3D" id="2.60.120.330">
    <property type="entry name" value="B-lactam Antibiotic, Isopenicillin N Synthase, Chain"/>
    <property type="match status" value="1"/>
</dbReference>
<evidence type="ECO:0000256" key="5">
    <source>
        <dbReference type="RuleBase" id="RU003682"/>
    </source>
</evidence>
<gene>
    <name evidence="7" type="ORF">POM88_031119</name>
</gene>